<dbReference type="AlphaFoldDB" id="A0AAD8QPW2"/>
<protein>
    <recommendedName>
        <fullName evidence="3">CCHC-type domain-containing protein</fullName>
    </recommendedName>
</protein>
<name>A0AAD8QPW2_LOLMU</name>
<dbReference type="GO" id="GO:0003676">
    <property type="term" value="F:nucleic acid binding"/>
    <property type="evidence" value="ECO:0007669"/>
    <property type="project" value="InterPro"/>
</dbReference>
<evidence type="ECO:0000313" key="5">
    <source>
        <dbReference type="Proteomes" id="UP001231189"/>
    </source>
</evidence>
<feature type="compositionally biased region" description="Basic residues" evidence="2">
    <location>
        <begin position="679"/>
        <end position="689"/>
    </location>
</feature>
<dbReference type="InterPro" id="IPR001878">
    <property type="entry name" value="Znf_CCHC"/>
</dbReference>
<dbReference type="SMART" id="SM00343">
    <property type="entry name" value="ZnF_C2HC"/>
    <property type="match status" value="2"/>
</dbReference>
<dbReference type="InterPro" id="IPR036875">
    <property type="entry name" value="Znf_CCHC_sf"/>
</dbReference>
<keyword evidence="1" id="KW-0479">Metal-binding</keyword>
<evidence type="ECO:0000313" key="4">
    <source>
        <dbReference type="EMBL" id="KAK1606825.1"/>
    </source>
</evidence>
<proteinExistence type="predicted"/>
<evidence type="ECO:0000256" key="1">
    <source>
        <dbReference type="PROSITE-ProRule" id="PRU00047"/>
    </source>
</evidence>
<accession>A0AAD8QPW2</accession>
<reference evidence="4" key="1">
    <citation type="submission" date="2023-07" db="EMBL/GenBank/DDBJ databases">
        <title>A chromosome-level genome assembly of Lolium multiflorum.</title>
        <authorList>
            <person name="Chen Y."/>
            <person name="Copetti D."/>
            <person name="Kolliker R."/>
            <person name="Studer B."/>
        </authorList>
    </citation>
    <scope>NUCLEOTIDE SEQUENCE</scope>
    <source>
        <strain evidence="4">02402/16</strain>
        <tissue evidence="4">Leaf</tissue>
    </source>
</reference>
<feature type="compositionally biased region" description="Basic residues" evidence="2">
    <location>
        <begin position="713"/>
        <end position="726"/>
    </location>
</feature>
<keyword evidence="1" id="KW-0863">Zinc-finger</keyword>
<organism evidence="4 5">
    <name type="scientific">Lolium multiflorum</name>
    <name type="common">Italian ryegrass</name>
    <name type="synonym">Lolium perenne subsp. multiflorum</name>
    <dbReference type="NCBI Taxonomy" id="4521"/>
    <lineage>
        <taxon>Eukaryota</taxon>
        <taxon>Viridiplantae</taxon>
        <taxon>Streptophyta</taxon>
        <taxon>Embryophyta</taxon>
        <taxon>Tracheophyta</taxon>
        <taxon>Spermatophyta</taxon>
        <taxon>Magnoliopsida</taxon>
        <taxon>Liliopsida</taxon>
        <taxon>Poales</taxon>
        <taxon>Poaceae</taxon>
        <taxon>BOP clade</taxon>
        <taxon>Pooideae</taxon>
        <taxon>Poodae</taxon>
        <taxon>Poeae</taxon>
        <taxon>Poeae Chloroplast Group 2 (Poeae type)</taxon>
        <taxon>Loliodinae</taxon>
        <taxon>Loliinae</taxon>
        <taxon>Lolium</taxon>
    </lineage>
</organism>
<feature type="region of interest" description="Disordered" evidence="2">
    <location>
        <begin position="713"/>
        <end position="766"/>
    </location>
</feature>
<feature type="region of interest" description="Disordered" evidence="2">
    <location>
        <begin position="850"/>
        <end position="870"/>
    </location>
</feature>
<comment type="caution">
    <text evidence="4">The sequence shown here is derived from an EMBL/GenBank/DDBJ whole genome shotgun (WGS) entry which is preliminary data.</text>
</comment>
<dbReference type="PROSITE" id="PS50158">
    <property type="entry name" value="ZF_CCHC"/>
    <property type="match status" value="1"/>
</dbReference>
<dbReference type="SUPFAM" id="SSF57756">
    <property type="entry name" value="Retrovirus zinc finger-like domains"/>
    <property type="match status" value="1"/>
</dbReference>
<evidence type="ECO:0000259" key="3">
    <source>
        <dbReference type="PROSITE" id="PS50158"/>
    </source>
</evidence>
<evidence type="ECO:0000256" key="2">
    <source>
        <dbReference type="SAM" id="MobiDB-lite"/>
    </source>
</evidence>
<dbReference type="Gene3D" id="4.10.60.10">
    <property type="entry name" value="Zinc finger, CCHC-type"/>
    <property type="match status" value="1"/>
</dbReference>
<feature type="domain" description="CCHC-type" evidence="3">
    <location>
        <begin position="699"/>
        <end position="713"/>
    </location>
</feature>
<gene>
    <name evidence="4" type="ORF">QYE76_030498</name>
</gene>
<keyword evidence="5" id="KW-1185">Reference proteome</keyword>
<sequence length="882" mass="96931">MGIVLNDEPASPVKPPMRTKLRLSLLEKHPNSELLHRDIVRWCLLDLAEKKELNKVVKAMTEAVNSTQYGLQNANRRIAALEESNMKLRASFSNAIPTDFYPMNLEPLSYRRYRAGTTGPAQPPPDLPWAVASTLSPAHPATTALALGPQLPLLAQLASVGPAPPPAPQTRTPPVSAARLPRSRGMHPHVEQILDMGFSPPKDPQNPTFEEKKNSYLDAQATKVLCRVVSHVVISSIAPFRSAHEFWTKLQDTYGGSKTIEDDRTPSTSPMCGKTQGNAMVSGDEHCIVDGEPSLDDSSSLSHCNVSSLDLNTYSTINALHASVDSTCISSSHVDILALSCGHDKNASFSSSICVTNNVEKTEDTMGQDQILDGASRSSSSSSLHGSYTCLMAKASKVSPSLEPYLSSDDEDDDMEVLNVASLNKLGESVYHALPKKKLVRSNFMKIFNFAIKSTKLIEKKEEHEREDANEIATLSEALKEQQTTNETLEENFALTILMVKESRDGALEVAHDFRTKNVELVSAHAKLLEDFELLKSSSRAIESELIKLTESHEQFKAPNLIELAKLPSPCAIIDNACATNSTSCEASILKENVELRAQLALLTSNYEKLEESHGKLSSSHDDLLVSHNLLKLAHEAIMPKLKAQVASLKKDLVKGHEGKQSPNDKSGLGFNSNNKNKSTTHKRKKGQGHVKDPAKIVCFKCKIEGHHVRSCPLKKKPLGKKKQGKRPQDGAHGLPQGQAQGLPRLEERPLPKKDQAKAPVVEKSSEKKEKRRTCYICREKGHISSFCTIGNSSNPILIDGAYSLCKDKLLFSAVFGFRNPSKEIFSELDEINAQGPIFARSFQKSEEETKWGHEVGTHQGGAARPKPWLRRPSVWAPRDAL</sequence>
<feature type="compositionally biased region" description="Basic and acidic residues" evidence="2">
    <location>
        <begin position="745"/>
        <end position="757"/>
    </location>
</feature>
<dbReference type="Pfam" id="PF00098">
    <property type="entry name" value="zf-CCHC"/>
    <property type="match status" value="1"/>
</dbReference>
<feature type="region of interest" description="Disordered" evidence="2">
    <location>
        <begin position="161"/>
        <end position="181"/>
    </location>
</feature>
<dbReference type="GO" id="GO:0008270">
    <property type="term" value="F:zinc ion binding"/>
    <property type="evidence" value="ECO:0007669"/>
    <property type="project" value="UniProtKB-KW"/>
</dbReference>
<keyword evidence="1" id="KW-0862">Zinc</keyword>
<feature type="region of interest" description="Disordered" evidence="2">
    <location>
        <begin position="653"/>
        <end position="692"/>
    </location>
</feature>
<dbReference type="EMBL" id="JAUUTY010000007">
    <property type="protein sequence ID" value="KAK1606825.1"/>
    <property type="molecule type" value="Genomic_DNA"/>
</dbReference>
<dbReference type="Proteomes" id="UP001231189">
    <property type="component" value="Unassembled WGS sequence"/>
</dbReference>